<protein>
    <submittedName>
        <fullName evidence="1">Uncharacterized protein</fullName>
    </submittedName>
</protein>
<dbReference type="RefSeq" id="WP_347287583.1">
    <property type="nucleotide sequence ID" value="NZ_JAUZQE010000047.1"/>
</dbReference>
<reference evidence="1 2" key="1">
    <citation type="submission" date="2023-08" db="EMBL/GenBank/DDBJ databases">
        <title>Alcaligenaceae gen. nov., a novel taxon isolated from the sludge of Yixing Pesticide Factory.</title>
        <authorList>
            <person name="Ruan L."/>
        </authorList>
    </citation>
    <scope>NUCLEOTIDE SEQUENCE [LARGE SCALE GENOMIC DNA]</scope>
    <source>
        <strain evidence="1 2">LG-2</strain>
    </source>
</reference>
<comment type="caution">
    <text evidence="1">The sequence shown here is derived from an EMBL/GenBank/DDBJ whole genome shotgun (WGS) entry which is preliminary data.</text>
</comment>
<name>A0ABU1D965_9BURK</name>
<accession>A0ABU1D965</accession>
<proteinExistence type="predicted"/>
<dbReference type="EMBL" id="JAUZQE010000047">
    <property type="protein sequence ID" value="MDR4127001.1"/>
    <property type="molecule type" value="Genomic_DNA"/>
</dbReference>
<sequence length="134" mass="15956">MSNFTELEQLDDDVRLELLKLKLNRLSKQWRSALVRYYIYEAHNRAEPDIEILDSGEHVRGEDANSSVFHLVSIEEFDFEHYLLYVETGHRPVEFRFDRSNDFDKMIDTLEKLNPGLLEIAYRKVNEDIADLDY</sequence>
<organism evidence="1 2">
    <name type="scientific">Yanghanlia caeni</name>
    <dbReference type="NCBI Taxonomy" id="3064283"/>
    <lineage>
        <taxon>Bacteria</taxon>
        <taxon>Pseudomonadati</taxon>
        <taxon>Pseudomonadota</taxon>
        <taxon>Betaproteobacteria</taxon>
        <taxon>Burkholderiales</taxon>
        <taxon>Alcaligenaceae</taxon>
        <taxon>Yanghanlia</taxon>
    </lineage>
</organism>
<evidence type="ECO:0000313" key="1">
    <source>
        <dbReference type="EMBL" id="MDR4127001.1"/>
    </source>
</evidence>
<evidence type="ECO:0000313" key="2">
    <source>
        <dbReference type="Proteomes" id="UP001232156"/>
    </source>
</evidence>
<gene>
    <name evidence="1" type="ORF">Q8947_13545</name>
</gene>
<keyword evidence="2" id="KW-1185">Reference proteome</keyword>
<dbReference type="Proteomes" id="UP001232156">
    <property type="component" value="Unassembled WGS sequence"/>
</dbReference>